<reference evidence="7" key="1">
    <citation type="submission" date="2022-05" db="EMBL/GenBank/DDBJ databases">
        <title>Using nanopore sequencing to obtain complete genomes from saliva samples.</title>
        <authorList>
            <person name="Baker J.L."/>
        </authorList>
    </citation>
    <scope>NUCLEOTIDE SEQUENCE</scope>
    <source>
        <strain evidence="7">JCVI-JB-Ag32</strain>
    </source>
</reference>
<dbReference type="InterPro" id="IPR017867">
    <property type="entry name" value="Tyr_phospatase_low_mol_wt"/>
</dbReference>
<feature type="active site" evidence="5">
    <location>
        <position position="27"/>
    </location>
</feature>
<dbReference type="CDD" id="cd16343">
    <property type="entry name" value="LMWPTP"/>
    <property type="match status" value="1"/>
</dbReference>
<evidence type="ECO:0000256" key="2">
    <source>
        <dbReference type="ARBA" id="ARBA00013064"/>
    </source>
</evidence>
<dbReference type="PRINTS" id="PR00719">
    <property type="entry name" value="LMWPTPASE"/>
</dbReference>
<feature type="active site" description="Nucleophile" evidence="5">
    <location>
        <position position="21"/>
    </location>
</feature>
<evidence type="ECO:0000256" key="1">
    <source>
        <dbReference type="ARBA" id="ARBA00011063"/>
    </source>
</evidence>
<proteinExistence type="inferred from homology"/>
<dbReference type="Gene3D" id="3.40.50.2300">
    <property type="match status" value="1"/>
</dbReference>
<evidence type="ECO:0000256" key="5">
    <source>
        <dbReference type="PIRSR" id="PIRSR617867-1"/>
    </source>
</evidence>
<accession>A0A9E7AJA1</accession>
<evidence type="ECO:0000256" key="4">
    <source>
        <dbReference type="ARBA" id="ARBA00022912"/>
    </source>
</evidence>
<evidence type="ECO:0000313" key="7">
    <source>
        <dbReference type="EMBL" id="UQF80606.1"/>
    </source>
</evidence>
<dbReference type="SMART" id="SM00226">
    <property type="entry name" value="LMWPc"/>
    <property type="match status" value="1"/>
</dbReference>
<evidence type="ECO:0000259" key="6">
    <source>
        <dbReference type="SMART" id="SM00226"/>
    </source>
</evidence>
<dbReference type="EC" id="3.1.3.48" evidence="2"/>
<evidence type="ECO:0000256" key="3">
    <source>
        <dbReference type="ARBA" id="ARBA00022801"/>
    </source>
</evidence>
<keyword evidence="3" id="KW-0378">Hydrolase</keyword>
<name>A0A9E7AJA1_9ACTO</name>
<sequence>MSYLSLLPAFERLPYRVVMVCTGNICRSAMAQIVLAQRLRELGVSEVEVSSAGVSNEEQGNPIDYRAARLLREQGYKSNDISTHRAAQITDTQLRHADLLLAMTASHRRELIRRAQKLGVDPGRVQLYRIYDPHCREQVEAALQEQGSLTGLNVPDPWYGDEDDFRDTLDVVERVSEVLAKNLAQLVEVQEP</sequence>
<protein>
    <recommendedName>
        <fullName evidence="2">protein-tyrosine-phosphatase</fullName>
        <ecNumber evidence="2">3.1.3.48</ecNumber>
    </recommendedName>
</protein>
<evidence type="ECO:0000313" key="8">
    <source>
        <dbReference type="Proteomes" id="UP000830236"/>
    </source>
</evidence>
<dbReference type="AlphaFoldDB" id="A0A9E7AJA1"/>
<gene>
    <name evidence="7" type="ORF">M3I41_08895</name>
</gene>
<dbReference type="GO" id="GO:0004725">
    <property type="term" value="F:protein tyrosine phosphatase activity"/>
    <property type="evidence" value="ECO:0007669"/>
    <property type="project" value="UniProtKB-EC"/>
</dbReference>
<dbReference type="InterPro" id="IPR036196">
    <property type="entry name" value="Ptyr_pPase_sf"/>
</dbReference>
<dbReference type="InterPro" id="IPR050438">
    <property type="entry name" value="LMW_PTPase"/>
</dbReference>
<keyword evidence="4" id="KW-0904">Protein phosphatase</keyword>
<dbReference type="PANTHER" id="PTHR11717">
    <property type="entry name" value="LOW MOLECULAR WEIGHT PROTEIN TYROSINE PHOSPHATASE"/>
    <property type="match status" value="1"/>
</dbReference>
<dbReference type="Pfam" id="PF01451">
    <property type="entry name" value="LMWPc"/>
    <property type="match status" value="1"/>
</dbReference>
<dbReference type="PANTHER" id="PTHR11717:SF7">
    <property type="entry name" value="LOW MOLECULAR WEIGHT PHOSPHOTYROSINE PROTEIN PHOSPHATASE"/>
    <property type="match status" value="1"/>
</dbReference>
<comment type="similarity">
    <text evidence="1">Belongs to the low molecular weight phosphotyrosine protein phosphatase family.</text>
</comment>
<dbReference type="SUPFAM" id="SSF52788">
    <property type="entry name" value="Phosphotyrosine protein phosphatases I"/>
    <property type="match status" value="1"/>
</dbReference>
<dbReference type="InterPro" id="IPR023485">
    <property type="entry name" value="Ptyr_pPase"/>
</dbReference>
<dbReference type="EMBL" id="CP097095">
    <property type="protein sequence ID" value="UQF80606.1"/>
    <property type="molecule type" value="Genomic_DNA"/>
</dbReference>
<dbReference type="KEGG" id="agh:M3I41_08895"/>
<dbReference type="Proteomes" id="UP000830236">
    <property type="component" value="Chromosome"/>
</dbReference>
<feature type="active site" description="Proton donor" evidence="5">
    <location>
        <position position="156"/>
    </location>
</feature>
<organism evidence="7 8">
    <name type="scientific">Actinomyces graevenitzii</name>
    <dbReference type="NCBI Taxonomy" id="55565"/>
    <lineage>
        <taxon>Bacteria</taxon>
        <taxon>Bacillati</taxon>
        <taxon>Actinomycetota</taxon>
        <taxon>Actinomycetes</taxon>
        <taxon>Actinomycetales</taxon>
        <taxon>Actinomycetaceae</taxon>
        <taxon>Actinomyces</taxon>
    </lineage>
</organism>
<feature type="domain" description="Phosphotyrosine protein phosphatase I" evidence="6">
    <location>
        <begin position="15"/>
        <end position="182"/>
    </location>
</feature>